<evidence type="ECO:0000313" key="5">
    <source>
        <dbReference type="Proteomes" id="UP000243978"/>
    </source>
</evidence>
<dbReference type="AlphaFoldDB" id="A0A2T6BPX9"/>
<feature type="domain" description="Polysaccharide biosynthesis protein CapD-like" evidence="3">
    <location>
        <begin position="284"/>
        <end position="575"/>
    </location>
</feature>
<protein>
    <submittedName>
        <fullName evidence="4">FlaA1/EpsC-like NDP-sugar epimerase</fullName>
    </submittedName>
</protein>
<gene>
    <name evidence="4" type="ORF">C8N43_2772</name>
</gene>
<accession>A0A2T6BPX9</accession>
<keyword evidence="5" id="KW-1185">Reference proteome</keyword>
<feature type="transmembrane region" description="Helical" evidence="2">
    <location>
        <begin position="48"/>
        <end position="67"/>
    </location>
</feature>
<feature type="transmembrane region" description="Helical" evidence="2">
    <location>
        <begin position="108"/>
        <end position="125"/>
    </location>
</feature>
<dbReference type="Pfam" id="PF13727">
    <property type="entry name" value="CoA_binding_3"/>
    <property type="match status" value="1"/>
</dbReference>
<dbReference type="InterPro" id="IPR036291">
    <property type="entry name" value="NAD(P)-bd_dom_sf"/>
</dbReference>
<dbReference type="SUPFAM" id="SSF51735">
    <property type="entry name" value="NAD(P)-binding Rossmann-fold domains"/>
    <property type="match status" value="1"/>
</dbReference>
<sequence length="627" mass="68149">MFDFFISLSSGFRRAILLSIDVISIAVSVVFAFAILEGSVWPTAALSQSGLLILTITLLSVPVLMLVGTNRVKLSAFEIYDVNLGLFAATAMAAITGVLAVLNGVPDAFQLAMVTAVAFMGVHVTGRLVGRHILRRRLTDGEGRIPVAIFGAGAAGVQLLAALRKDLYMRPVTFVDDNPALQSMTVSGMKVRSRSDLERMISRGRVQRILLAMPSMNEVKLRRVTQELSSLGTEVHALPSYTELVEGKGLAGSLRPVTADMLLGRDKVDLQTPEMARAYAGRRVLITGAGGSIGSELCRQILACRPQRLTLLDHSEYALYTIARELQPLADAAGIELTARLGSVCDKARMQHVIAESEIDIVLFAAAYKHVPLVEDNEIEGLRNNLFGTLTTAEVAQAAQVERFILVSTDKAVRPTNIMGASKRLAELAIQDLQTRSETTKFAMVRFGNVLGSSGSVIPLFQEQIAKGGPITLTHEKITRYFMTLSEASRLVLLAGAYADGGDVFVLDMGAPVNIRDLARRMVELSGLTVRDDENPLGDIEVETIGLRPGEKLYEELFLGKDILPTPHPKIMRAEENRLSQIEMARILKQVREVIATQDADALRYILQESVDGFQGVDVAAKVDGLR</sequence>
<evidence type="ECO:0000256" key="2">
    <source>
        <dbReference type="SAM" id="Phobius"/>
    </source>
</evidence>
<dbReference type="CDD" id="cd05237">
    <property type="entry name" value="UDP_invert_4-6DH_SDR_e"/>
    <property type="match status" value="1"/>
</dbReference>
<keyword evidence="2" id="KW-0472">Membrane</keyword>
<name>A0A2T6BPX9_9RHOB</name>
<dbReference type="EMBL" id="QBKS01000001">
    <property type="protein sequence ID" value="PTX58096.1"/>
    <property type="molecule type" value="Genomic_DNA"/>
</dbReference>
<proteinExistence type="inferred from homology"/>
<dbReference type="InterPro" id="IPR051203">
    <property type="entry name" value="Polysaccharide_Synthase-Rel"/>
</dbReference>
<dbReference type="RefSeq" id="WP_245913003.1">
    <property type="nucleotide sequence ID" value="NZ_QBKS01000001.1"/>
</dbReference>
<keyword evidence="2" id="KW-0812">Transmembrane</keyword>
<feature type="transmembrane region" description="Helical" evidence="2">
    <location>
        <begin position="145"/>
        <end position="163"/>
    </location>
</feature>
<dbReference type="SUPFAM" id="SSF53335">
    <property type="entry name" value="S-adenosyl-L-methionine-dependent methyltransferases"/>
    <property type="match status" value="1"/>
</dbReference>
<comment type="similarity">
    <text evidence="1">Belongs to the polysaccharide synthase family.</text>
</comment>
<dbReference type="PANTHER" id="PTHR43318:SF1">
    <property type="entry name" value="POLYSACCHARIDE BIOSYNTHESIS PROTEIN EPSC-RELATED"/>
    <property type="match status" value="1"/>
</dbReference>
<reference evidence="4 5" key="1">
    <citation type="submission" date="2018-04" db="EMBL/GenBank/DDBJ databases">
        <title>Genomic Encyclopedia of Archaeal and Bacterial Type Strains, Phase II (KMG-II): from individual species to whole genera.</title>
        <authorList>
            <person name="Goeker M."/>
        </authorList>
    </citation>
    <scope>NUCLEOTIDE SEQUENCE [LARGE SCALE GENOMIC DNA]</scope>
    <source>
        <strain evidence="4 5">DSM 100977</strain>
    </source>
</reference>
<dbReference type="InterPro" id="IPR029063">
    <property type="entry name" value="SAM-dependent_MTases_sf"/>
</dbReference>
<evidence type="ECO:0000313" key="4">
    <source>
        <dbReference type="EMBL" id="PTX58096.1"/>
    </source>
</evidence>
<feature type="transmembrane region" description="Helical" evidence="2">
    <location>
        <begin position="79"/>
        <end position="102"/>
    </location>
</feature>
<keyword evidence="2" id="KW-1133">Transmembrane helix</keyword>
<comment type="caution">
    <text evidence="4">The sequence shown here is derived from an EMBL/GenBank/DDBJ whole genome shotgun (WGS) entry which is preliminary data.</text>
</comment>
<dbReference type="Pfam" id="PF02719">
    <property type="entry name" value="Polysacc_synt_2"/>
    <property type="match status" value="1"/>
</dbReference>
<dbReference type="PANTHER" id="PTHR43318">
    <property type="entry name" value="UDP-N-ACETYLGLUCOSAMINE 4,6-DEHYDRATASE"/>
    <property type="match status" value="1"/>
</dbReference>
<dbReference type="InterPro" id="IPR003869">
    <property type="entry name" value="Polysac_CapD-like"/>
</dbReference>
<dbReference type="Gene3D" id="3.40.50.720">
    <property type="entry name" value="NAD(P)-binding Rossmann-like Domain"/>
    <property type="match status" value="2"/>
</dbReference>
<feature type="transmembrane region" description="Helical" evidence="2">
    <location>
        <begin position="15"/>
        <end position="36"/>
    </location>
</feature>
<dbReference type="Proteomes" id="UP000243978">
    <property type="component" value="Unassembled WGS sequence"/>
</dbReference>
<evidence type="ECO:0000256" key="1">
    <source>
        <dbReference type="ARBA" id="ARBA00007430"/>
    </source>
</evidence>
<organism evidence="4 5">
    <name type="scientific">Litoreibacter ponti</name>
    <dbReference type="NCBI Taxonomy" id="1510457"/>
    <lineage>
        <taxon>Bacteria</taxon>
        <taxon>Pseudomonadati</taxon>
        <taxon>Pseudomonadota</taxon>
        <taxon>Alphaproteobacteria</taxon>
        <taxon>Rhodobacterales</taxon>
        <taxon>Roseobacteraceae</taxon>
        <taxon>Litoreibacter</taxon>
    </lineage>
</organism>
<evidence type="ECO:0000259" key="3">
    <source>
        <dbReference type="Pfam" id="PF02719"/>
    </source>
</evidence>